<reference evidence="10" key="2">
    <citation type="submission" date="2024-06" db="EMBL/GenBank/DDBJ databases">
        <authorList>
            <person name="Petrova K.O."/>
            <person name="Toshchakov S.V."/>
            <person name="Boltjanskaja Y.V."/>
            <person name="Kevbrin V.V."/>
        </authorList>
    </citation>
    <scope>NUCLEOTIDE SEQUENCE</scope>
    <source>
        <strain evidence="10">Z-710</strain>
    </source>
</reference>
<keyword evidence="8" id="KW-0472">Membrane</keyword>
<evidence type="ECO:0000256" key="6">
    <source>
        <dbReference type="ARBA" id="ARBA00022777"/>
    </source>
</evidence>
<dbReference type="FunFam" id="3.30.565.10:FF:000006">
    <property type="entry name" value="Sensor histidine kinase WalK"/>
    <property type="match status" value="1"/>
</dbReference>
<dbReference type="GO" id="GO:0016036">
    <property type="term" value="P:cellular response to phosphate starvation"/>
    <property type="evidence" value="ECO:0007669"/>
    <property type="project" value="TreeGrafter"/>
</dbReference>
<reference evidence="10" key="1">
    <citation type="journal article" date="2018" name="Antonie Van Leeuwenhoek">
        <title>Proteinivorax hydrogeniformans sp. nov., an anaerobic, haloalkaliphilic bacterium fermenting proteinaceous compounds with high hydrogen production.</title>
        <authorList>
            <person name="Boltyanskaya Y."/>
            <person name="Detkova E."/>
            <person name="Pimenov N."/>
            <person name="Kevbrin V."/>
        </authorList>
    </citation>
    <scope>NUCLEOTIDE SEQUENCE</scope>
    <source>
        <strain evidence="10">Z-710</strain>
    </source>
</reference>
<dbReference type="SMART" id="SM00388">
    <property type="entry name" value="HisKA"/>
    <property type="match status" value="1"/>
</dbReference>
<accession>A0AAU8HSA8</accession>
<keyword evidence="8" id="KW-0812">Transmembrane</keyword>
<dbReference type="PRINTS" id="PR00344">
    <property type="entry name" value="BCTRLSENSOR"/>
</dbReference>
<dbReference type="Pfam" id="PF00512">
    <property type="entry name" value="HisKA"/>
    <property type="match status" value="1"/>
</dbReference>
<comment type="subcellular location">
    <subcellularLocation>
        <location evidence="2">Membrane</location>
    </subcellularLocation>
</comment>
<dbReference type="Pfam" id="PF02518">
    <property type="entry name" value="HATPase_c"/>
    <property type="match status" value="1"/>
</dbReference>
<evidence type="ECO:0000256" key="8">
    <source>
        <dbReference type="SAM" id="Phobius"/>
    </source>
</evidence>
<dbReference type="Gene3D" id="1.10.287.130">
    <property type="match status" value="1"/>
</dbReference>
<feature type="transmembrane region" description="Helical" evidence="8">
    <location>
        <begin position="112"/>
        <end position="132"/>
    </location>
</feature>
<gene>
    <name evidence="10" type="ORF">PRVXH_002420</name>
</gene>
<dbReference type="EC" id="2.7.13.3" evidence="3"/>
<dbReference type="PANTHER" id="PTHR45453">
    <property type="entry name" value="PHOSPHATE REGULON SENSOR PROTEIN PHOR"/>
    <property type="match status" value="1"/>
</dbReference>
<keyword evidence="8" id="KW-1133">Transmembrane helix</keyword>
<dbReference type="InterPro" id="IPR036890">
    <property type="entry name" value="HATPase_C_sf"/>
</dbReference>
<evidence type="ECO:0000313" key="10">
    <source>
        <dbReference type="EMBL" id="XCI28460.1"/>
    </source>
</evidence>
<evidence type="ECO:0000259" key="9">
    <source>
        <dbReference type="PROSITE" id="PS50109"/>
    </source>
</evidence>
<evidence type="ECO:0000256" key="2">
    <source>
        <dbReference type="ARBA" id="ARBA00004370"/>
    </source>
</evidence>
<dbReference type="SUPFAM" id="SSF55874">
    <property type="entry name" value="ATPase domain of HSP90 chaperone/DNA topoisomerase II/histidine kinase"/>
    <property type="match status" value="1"/>
</dbReference>
<proteinExistence type="predicted"/>
<dbReference type="AlphaFoldDB" id="A0AAU8HSA8"/>
<dbReference type="InterPro" id="IPR003594">
    <property type="entry name" value="HATPase_dom"/>
</dbReference>
<dbReference type="Gene3D" id="3.30.565.10">
    <property type="entry name" value="Histidine kinase-like ATPase, C-terminal domain"/>
    <property type="match status" value="1"/>
</dbReference>
<evidence type="ECO:0000256" key="7">
    <source>
        <dbReference type="ARBA" id="ARBA00023012"/>
    </source>
</evidence>
<protein>
    <recommendedName>
        <fullName evidence="3">histidine kinase</fullName>
        <ecNumber evidence="3">2.7.13.3</ecNumber>
    </recommendedName>
</protein>
<keyword evidence="4" id="KW-0597">Phosphoprotein</keyword>
<evidence type="ECO:0000256" key="3">
    <source>
        <dbReference type="ARBA" id="ARBA00012438"/>
    </source>
</evidence>
<evidence type="ECO:0000256" key="4">
    <source>
        <dbReference type="ARBA" id="ARBA00022553"/>
    </source>
</evidence>
<evidence type="ECO:0000256" key="1">
    <source>
        <dbReference type="ARBA" id="ARBA00000085"/>
    </source>
</evidence>
<comment type="catalytic activity">
    <reaction evidence="1">
        <text>ATP + protein L-histidine = ADP + protein N-phospho-L-histidine.</text>
        <dbReference type="EC" id="2.7.13.3"/>
    </reaction>
</comment>
<feature type="transmembrane region" description="Helical" evidence="8">
    <location>
        <begin position="16"/>
        <end position="36"/>
    </location>
</feature>
<dbReference type="InterPro" id="IPR004358">
    <property type="entry name" value="Sig_transdc_His_kin-like_C"/>
</dbReference>
<name>A0AAU8HSA8_9FIRM</name>
<dbReference type="CDD" id="cd00075">
    <property type="entry name" value="HATPase"/>
    <property type="match status" value="1"/>
</dbReference>
<dbReference type="PROSITE" id="PS50109">
    <property type="entry name" value="HIS_KIN"/>
    <property type="match status" value="1"/>
</dbReference>
<dbReference type="GO" id="GO:0004721">
    <property type="term" value="F:phosphoprotein phosphatase activity"/>
    <property type="evidence" value="ECO:0007669"/>
    <property type="project" value="TreeGrafter"/>
</dbReference>
<dbReference type="GO" id="GO:0000155">
    <property type="term" value="F:phosphorelay sensor kinase activity"/>
    <property type="evidence" value="ECO:0007669"/>
    <property type="project" value="InterPro"/>
</dbReference>
<dbReference type="InterPro" id="IPR005467">
    <property type="entry name" value="His_kinase_dom"/>
</dbReference>
<keyword evidence="5" id="KW-0808">Transferase</keyword>
<keyword evidence="6 10" id="KW-0418">Kinase</keyword>
<dbReference type="EMBL" id="CP159485">
    <property type="protein sequence ID" value="XCI28460.1"/>
    <property type="molecule type" value="Genomic_DNA"/>
</dbReference>
<dbReference type="GO" id="GO:0005886">
    <property type="term" value="C:plasma membrane"/>
    <property type="evidence" value="ECO:0007669"/>
    <property type="project" value="TreeGrafter"/>
</dbReference>
<keyword evidence="7" id="KW-0902">Two-component regulatory system</keyword>
<feature type="domain" description="Histidine kinase" evidence="9">
    <location>
        <begin position="200"/>
        <end position="414"/>
    </location>
</feature>
<dbReference type="InterPro" id="IPR050351">
    <property type="entry name" value="BphY/WalK/GraS-like"/>
</dbReference>
<dbReference type="SMART" id="SM00387">
    <property type="entry name" value="HATPase_c"/>
    <property type="match status" value="1"/>
</dbReference>
<dbReference type="InterPro" id="IPR036097">
    <property type="entry name" value="HisK_dim/P_sf"/>
</dbReference>
<dbReference type="InterPro" id="IPR003661">
    <property type="entry name" value="HisK_dim/P_dom"/>
</dbReference>
<dbReference type="SUPFAM" id="SSF47384">
    <property type="entry name" value="Homodimeric domain of signal transducing histidine kinase"/>
    <property type="match status" value="1"/>
</dbReference>
<dbReference type="Gene3D" id="6.10.340.10">
    <property type="match status" value="1"/>
</dbReference>
<organism evidence="10">
    <name type="scientific">Proteinivorax hydrogeniformans</name>
    <dbReference type="NCBI Taxonomy" id="1826727"/>
    <lineage>
        <taxon>Bacteria</taxon>
        <taxon>Bacillati</taxon>
        <taxon>Bacillota</taxon>
        <taxon>Clostridia</taxon>
        <taxon>Eubacteriales</taxon>
        <taxon>Proteinivoracaceae</taxon>
        <taxon>Proteinivorax</taxon>
    </lineage>
</organism>
<dbReference type="CDD" id="cd00082">
    <property type="entry name" value="HisKA"/>
    <property type="match status" value="1"/>
</dbReference>
<sequence>MLALLENEEVRKFIKWVLIIFLLLTVLMVVAFNYALESLHRQTVENNIAIMGYIADQHPELEKELVPLFTRGPSEEIRELGEDVAKKYGYTQDLPLAANETFSNYKSIQLNLVLALALISLALFLTAALWFLNKLYRKIRSYANHVENIVEGDLIPIPCEEVEGDIAKLSHGFNKMVKTLSAAQKRQWKEKLLHKNIISDISHQLKTPLSSIKVFNELSMDVECEDAETKVFAVKIEQQVERMEWLVRNLLIMARLETKSLEFKREIKDITKTVTIAMEPLKELWQKKDIKINTDFEDDIYMSHDEKWLAEAVSNIIKNAIEHTPNSGKIAIQTSQSPIAVKIEVKDNGAGITNKDKPHIFERFYKGKYNTQKNSTGIGLSLAKGIVENHQGVINVTTKEGEGSMFTITLFKDKSI</sequence>
<dbReference type="RefSeq" id="WP_353893016.1">
    <property type="nucleotide sequence ID" value="NZ_CP159485.1"/>
</dbReference>
<dbReference type="PANTHER" id="PTHR45453:SF1">
    <property type="entry name" value="PHOSPHATE REGULON SENSOR PROTEIN PHOR"/>
    <property type="match status" value="1"/>
</dbReference>
<evidence type="ECO:0000256" key="5">
    <source>
        <dbReference type="ARBA" id="ARBA00022679"/>
    </source>
</evidence>